<sequence>MLGFSYLYTWHITKRADLSGISNTGTKLEKAVHKAFVAVDEEGTEAAAATGFAVFTKSAKRRPPVFIVDHSFYFAIVHKTTSNLVLFNGAVNTISRA</sequence>
<name>T1JMS4_STRMM</name>
<dbReference type="EMBL" id="JH431432">
    <property type="status" value="NOT_ANNOTATED_CDS"/>
    <property type="molecule type" value="Genomic_DNA"/>
</dbReference>
<keyword evidence="3" id="KW-0722">Serine protease inhibitor</keyword>
<comment type="similarity">
    <text evidence="1">Belongs to the serpin family.</text>
</comment>
<evidence type="ECO:0000256" key="1">
    <source>
        <dbReference type="ARBA" id="ARBA00009500"/>
    </source>
</evidence>
<keyword evidence="2" id="KW-0646">Protease inhibitor</keyword>
<evidence type="ECO:0000259" key="4">
    <source>
        <dbReference type="Pfam" id="PF00079"/>
    </source>
</evidence>
<dbReference type="InterPro" id="IPR000215">
    <property type="entry name" value="Serpin_fam"/>
</dbReference>
<dbReference type="AlphaFoldDB" id="T1JMS4"/>
<dbReference type="GO" id="GO:0004867">
    <property type="term" value="F:serine-type endopeptidase inhibitor activity"/>
    <property type="evidence" value="ECO:0007669"/>
    <property type="project" value="UniProtKB-KW"/>
</dbReference>
<dbReference type="GO" id="GO:0005615">
    <property type="term" value="C:extracellular space"/>
    <property type="evidence" value="ECO:0007669"/>
    <property type="project" value="InterPro"/>
</dbReference>
<proteinExistence type="inferred from homology"/>
<feature type="domain" description="Serpin" evidence="4">
    <location>
        <begin position="13"/>
        <end position="92"/>
    </location>
</feature>
<dbReference type="Pfam" id="PF00079">
    <property type="entry name" value="Serpin"/>
    <property type="match status" value="1"/>
</dbReference>
<dbReference type="HOGENOM" id="CLU_2349356_0_0_1"/>
<dbReference type="Proteomes" id="UP000014500">
    <property type="component" value="Unassembled WGS sequence"/>
</dbReference>
<dbReference type="eggNOG" id="KOG2392">
    <property type="taxonomic scope" value="Eukaryota"/>
</dbReference>
<evidence type="ECO:0000256" key="2">
    <source>
        <dbReference type="ARBA" id="ARBA00022690"/>
    </source>
</evidence>
<evidence type="ECO:0000313" key="6">
    <source>
        <dbReference type="Proteomes" id="UP000014500"/>
    </source>
</evidence>
<dbReference type="InterPro" id="IPR042178">
    <property type="entry name" value="Serpin_sf_1"/>
</dbReference>
<dbReference type="PROSITE" id="PS00284">
    <property type="entry name" value="SERPIN"/>
    <property type="match status" value="1"/>
</dbReference>
<dbReference type="Gene3D" id="3.30.497.10">
    <property type="entry name" value="Antithrombin, subunit I, domain 2"/>
    <property type="match status" value="1"/>
</dbReference>
<dbReference type="InterPro" id="IPR023795">
    <property type="entry name" value="Serpin_CS"/>
</dbReference>
<dbReference type="EnsemblMetazoa" id="SMAR015154-RA">
    <property type="protein sequence ID" value="SMAR015154-PA"/>
    <property type="gene ID" value="SMAR015154"/>
</dbReference>
<evidence type="ECO:0000313" key="5">
    <source>
        <dbReference type="EnsemblMetazoa" id="SMAR015154-PA"/>
    </source>
</evidence>
<dbReference type="SUPFAM" id="SSF56574">
    <property type="entry name" value="Serpins"/>
    <property type="match status" value="1"/>
</dbReference>
<dbReference type="STRING" id="126957.T1JMS4"/>
<protein>
    <recommendedName>
        <fullName evidence="4">Serpin domain-containing protein</fullName>
    </recommendedName>
</protein>
<dbReference type="InterPro" id="IPR036186">
    <property type="entry name" value="Serpin_sf"/>
</dbReference>
<keyword evidence="6" id="KW-1185">Reference proteome</keyword>
<dbReference type="PANTHER" id="PTHR11461:SF211">
    <property type="entry name" value="GH10112P-RELATED"/>
    <property type="match status" value="1"/>
</dbReference>
<dbReference type="InterPro" id="IPR023796">
    <property type="entry name" value="Serpin_dom"/>
</dbReference>
<reference evidence="6" key="1">
    <citation type="submission" date="2011-05" db="EMBL/GenBank/DDBJ databases">
        <authorList>
            <person name="Richards S.R."/>
            <person name="Qu J."/>
            <person name="Jiang H."/>
            <person name="Jhangiani S.N."/>
            <person name="Agravi P."/>
            <person name="Goodspeed R."/>
            <person name="Gross S."/>
            <person name="Mandapat C."/>
            <person name="Jackson L."/>
            <person name="Mathew T."/>
            <person name="Pu L."/>
            <person name="Thornton R."/>
            <person name="Saada N."/>
            <person name="Wilczek-Boney K.B."/>
            <person name="Lee S."/>
            <person name="Kovar C."/>
            <person name="Wu Y."/>
            <person name="Scherer S.E."/>
            <person name="Worley K.C."/>
            <person name="Muzny D.M."/>
            <person name="Gibbs R."/>
        </authorList>
    </citation>
    <scope>NUCLEOTIDE SEQUENCE</scope>
    <source>
        <strain evidence="6">Brora</strain>
    </source>
</reference>
<organism evidence="5 6">
    <name type="scientific">Strigamia maritima</name>
    <name type="common">European centipede</name>
    <name type="synonym">Geophilus maritimus</name>
    <dbReference type="NCBI Taxonomy" id="126957"/>
    <lineage>
        <taxon>Eukaryota</taxon>
        <taxon>Metazoa</taxon>
        <taxon>Ecdysozoa</taxon>
        <taxon>Arthropoda</taxon>
        <taxon>Myriapoda</taxon>
        <taxon>Chilopoda</taxon>
        <taxon>Pleurostigmophora</taxon>
        <taxon>Geophilomorpha</taxon>
        <taxon>Linotaeniidae</taxon>
        <taxon>Strigamia</taxon>
    </lineage>
</organism>
<evidence type="ECO:0000256" key="3">
    <source>
        <dbReference type="ARBA" id="ARBA00022900"/>
    </source>
</evidence>
<accession>T1JMS4</accession>
<reference evidence="5" key="2">
    <citation type="submission" date="2015-02" db="UniProtKB">
        <authorList>
            <consortium name="EnsemblMetazoa"/>
        </authorList>
    </citation>
    <scope>IDENTIFICATION</scope>
</reference>
<dbReference type="PANTHER" id="PTHR11461">
    <property type="entry name" value="SERINE PROTEASE INHIBITOR, SERPIN"/>
    <property type="match status" value="1"/>
</dbReference>